<dbReference type="AlphaFoldDB" id="A0A0L9TKE8"/>
<protein>
    <submittedName>
        <fullName evidence="1">Uncharacterized protein</fullName>
    </submittedName>
</protein>
<name>A0A0L9TKE8_PHAAN</name>
<proteinExistence type="predicted"/>
<dbReference type="EMBL" id="CM003371">
    <property type="protein sequence ID" value="KOM31068.1"/>
    <property type="molecule type" value="Genomic_DNA"/>
</dbReference>
<sequence>MLSERGAERGSMSYDLAFDYEMKGQDLGLNQEAYDESTMPLSKVDSNSFDLSTHTRNSDIGKGFNQTDKVVRVSVHVFDAFLTV</sequence>
<reference evidence="2" key="1">
    <citation type="journal article" date="2015" name="Proc. Natl. Acad. Sci. U.S.A.">
        <title>Genome sequencing of adzuki bean (Vigna angularis) provides insight into high starch and low fat accumulation and domestication.</title>
        <authorList>
            <person name="Yang K."/>
            <person name="Tian Z."/>
            <person name="Chen C."/>
            <person name="Luo L."/>
            <person name="Zhao B."/>
            <person name="Wang Z."/>
            <person name="Yu L."/>
            <person name="Li Y."/>
            <person name="Sun Y."/>
            <person name="Li W."/>
            <person name="Chen Y."/>
            <person name="Li Y."/>
            <person name="Zhang Y."/>
            <person name="Ai D."/>
            <person name="Zhao J."/>
            <person name="Shang C."/>
            <person name="Ma Y."/>
            <person name="Wu B."/>
            <person name="Wang M."/>
            <person name="Gao L."/>
            <person name="Sun D."/>
            <person name="Zhang P."/>
            <person name="Guo F."/>
            <person name="Wang W."/>
            <person name="Li Y."/>
            <person name="Wang J."/>
            <person name="Varshney R.K."/>
            <person name="Wang J."/>
            <person name="Ling H.Q."/>
            <person name="Wan P."/>
        </authorList>
    </citation>
    <scope>NUCLEOTIDE SEQUENCE</scope>
    <source>
        <strain evidence="2">cv. Jingnong 6</strain>
    </source>
</reference>
<dbReference type="Gramene" id="KOM31068">
    <property type="protein sequence ID" value="KOM31068"/>
    <property type="gene ID" value="LR48_Vigan01g062300"/>
</dbReference>
<gene>
    <name evidence="1" type="ORF">LR48_Vigan01g062300</name>
</gene>
<organism evidence="1 2">
    <name type="scientific">Phaseolus angularis</name>
    <name type="common">Azuki bean</name>
    <name type="synonym">Vigna angularis</name>
    <dbReference type="NCBI Taxonomy" id="3914"/>
    <lineage>
        <taxon>Eukaryota</taxon>
        <taxon>Viridiplantae</taxon>
        <taxon>Streptophyta</taxon>
        <taxon>Embryophyta</taxon>
        <taxon>Tracheophyta</taxon>
        <taxon>Spermatophyta</taxon>
        <taxon>Magnoliopsida</taxon>
        <taxon>eudicotyledons</taxon>
        <taxon>Gunneridae</taxon>
        <taxon>Pentapetalae</taxon>
        <taxon>rosids</taxon>
        <taxon>fabids</taxon>
        <taxon>Fabales</taxon>
        <taxon>Fabaceae</taxon>
        <taxon>Papilionoideae</taxon>
        <taxon>50 kb inversion clade</taxon>
        <taxon>NPAAA clade</taxon>
        <taxon>indigoferoid/millettioid clade</taxon>
        <taxon>Phaseoleae</taxon>
        <taxon>Vigna</taxon>
    </lineage>
</organism>
<dbReference type="Proteomes" id="UP000053144">
    <property type="component" value="Chromosome 1"/>
</dbReference>
<evidence type="ECO:0000313" key="2">
    <source>
        <dbReference type="Proteomes" id="UP000053144"/>
    </source>
</evidence>
<evidence type="ECO:0000313" key="1">
    <source>
        <dbReference type="EMBL" id="KOM31068.1"/>
    </source>
</evidence>
<accession>A0A0L9TKE8</accession>